<gene>
    <name evidence="2" type="ORF">HKK74_25180</name>
</gene>
<dbReference type="RefSeq" id="WP_187245813.1">
    <property type="nucleotide sequence ID" value="NZ_BAAAOK010000035.1"/>
</dbReference>
<dbReference type="Proteomes" id="UP000805614">
    <property type="component" value="Unassembled WGS sequence"/>
</dbReference>
<accession>A0ABR7LVJ0</accession>
<reference evidence="2 3" key="1">
    <citation type="submission" date="2020-06" db="EMBL/GenBank/DDBJ databases">
        <title>Actinomadura xiongansis sp. nov., isolated from soil of Baiyangdian.</title>
        <authorList>
            <person name="Zhang X."/>
        </authorList>
    </citation>
    <scope>NUCLEOTIDE SEQUENCE [LARGE SCALE GENOMIC DNA]</scope>
    <source>
        <strain evidence="2 3">HBUM206468</strain>
    </source>
</reference>
<proteinExistence type="predicted"/>
<name>A0ABR7LVJ0_9ACTN</name>
<feature type="region of interest" description="Disordered" evidence="1">
    <location>
        <begin position="66"/>
        <end position="122"/>
    </location>
</feature>
<organism evidence="2 3">
    <name type="scientific">Actinomadura alba</name>
    <dbReference type="NCBI Taxonomy" id="406431"/>
    <lineage>
        <taxon>Bacteria</taxon>
        <taxon>Bacillati</taxon>
        <taxon>Actinomycetota</taxon>
        <taxon>Actinomycetes</taxon>
        <taxon>Streptosporangiales</taxon>
        <taxon>Thermomonosporaceae</taxon>
        <taxon>Actinomadura</taxon>
    </lineage>
</organism>
<evidence type="ECO:0000256" key="1">
    <source>
        <dbReference type="SAM" id="MobiDB-lite"/>
    </source>
</evidence>
<evidence type="ECO:0008006" key="4">
    <source>
        <dbReference type="Google" id="ProtNLM"/>
    </source>
</evidence>
<protein>
    <recommendedName>
        <fullName evidence="4">Flagellar FliJ protein</fullName>
    </recommendedName>
</protein>
<keyword evidence="3" id="KW-1185">Reference proteome</keyword>
<evidence type="ECO:0000313" key="3">
    <source>
        <dbReference type="Proteomes" id="UP000805614"/>
    </source>
</evidence>
<sequence>MRQRRARCRIARRLLRGRWPQGQIARLAELESEEAIAQREMATGRLKETQRLQYERELADLRARNEAQQYDTEVAERLRRRRPATTGRLPDDAGRRTTPTASSRVSRLPRESEDAVTPGVRY</sequence>
<comment type="caution">
    <text evidence="2">The sequence shown here is derived from an EMBL/GenBank/DDBJ whole genome shotgun (WGS) entry which is preliminary data.</text>
</comment>
<dbReference type="EMBL" id="JABVEC010000021">
    <property type="protein sequence ID" value="MBC6468765.1"/>
    <property type="molecule type" value="Genomic_DNA"/>
</dbReference>
<evidence type="ECO:0000313" key="2">
    <source>
        <dbReference type="EMBL" id="MBC6468765.1"/>
    </source>
</evidence>